<name>A0A5C6EB52_9BACT</name>
<accession>A0A5C6EB52</accession>
<sequence length="160" mass="17639">MNAKKKLIDLIKDFDTAMLVTRSHDGLLDARPMAIAGAEDDGQLWFVTDRNSGKIADLMLEEGVAVTMQGSNTFVSLSGTAHAVDDRAKIDELWNEAWKVWFPEGKESQAITLLRIEPSHGEYWDNSGLTGVKYLLNAGKAYLQGERPEKDVEANASVSL</sequence>
<protein>
    <submittedName>
        <fullName evidence="2">Pyridoxamine 5'-phosphate oxidase</fullName>
    </submittedName>
</protein>
<dbReference type="InterPro" id="IPR038725">
    <property type="entry name" value="YdaG_split_barrel_FMN-bd"/>
</dbReference>
<dbReference type="EMBL" id="SJPY01000002">
    <property type="protein sequence ID" value="TWU44399.1"/>
    <property type="molecule type" value="Genomic_DNA"/>
</dbReference>
<dbReference type="SUPFAM" id="SSF50475">
    <property type="entry name" value="FMN-binding split barrel"/>
    <property type="match status" value="1"/>
</dbReference>
<comment type="caution">
    <text evidence="2">The sequence shown here is derived from an EMBL/GenBank/DDBJ whole genome shotgun (WGS) entry which is preliminary data.</text>
</comment>
<organism evidence="2 3">
    <name type="scientific">Novipirellula aureliae</name>
    <dbReference type="NCBI Taxonomy" id="2527966"/>
    <lineage>
        <taxon>Bacteria</taxon>
        <taxon>Pseudomonadati</taxon>
        <taxon>Planctomycetota</taxon>
        <taxon>Planctomycetia</taxon>
        <taxon>Pirellulales</taxon>
        <taxon>Pirellulaceae</taxon>
        <taxon>Novipirellula</taxon>
    </lineage>
</organism>
<dbReference type="PANTHER" id="PTHR34818:SF1">
    <property type="entry name" value="PROTEIN BLI-3"/>
    <property type="match status" value="1"/>
</dbReference>
<dbReference type="PANTHER" id="PTHR34818">
    <property type="entry name" value="PROTEIN BLI-3"/>
    <property type="match status" value="1"/>
</dbReference>
<dbReference type="InterPro" id="IPR052917">
    <property type="entry name" value="Stress-Dev_Protein"/>
</dbReference>
<dbReference type="Pfam" id="PF16242">
    <property type="entry name" value="Pyrid_ox_like"/>
    <property type="match status" value="1"/>
</dbReference>
<dbReference type="AlphaFoldDB" id="A0A5C6EB52"/>
<evidence type="ECO:0000313" key="3">
    <source>
        <dbReference type="Proteomes" id="UP000315471"/>
    </source>
</evidence>
<dbReference type="Proteomes" id="UP000315471">
    <property type="component" value="Unassembled WGS sequence"/>
</dbReference>
<dbReference type="Gene3D" id="2.30.110.10">
    <property type="entry name" value="Electron Transport, Fmn-binding Protein, Chain A"/>
    <property type="match status" value="1"/>
</dbReference>
<gene>
    <name evidence="2" type="ORF">Q31b_19350</name>
</gene>
<reference evidence="2 3" key="1">
    <citation type="submission" date="2019-02" db="EMBL/GenBank/DDBJ databases">
        <title>Deep-cultivation of Planctomycetes and their phenomic and genomic characterization uncovers novel biology.</title>
        <authorList>
            <person name="Wiegand S."/>
            <person name="Jogler M."/>
            <person name="Boedeker C."/>
            <person name="Pinto D."/>
            <person name="Vollmers J."/>
            <person name="Rivas-Marin E."/>
            <person name="Kohn T."/>
            <person name="Peeters S.H."/>
            <person name="Heuer A."/>
            <person name="Rast P."/>
            <person name="Oberbeckmann S."/>
            <person name="Bunk B."/>
            <person name="Jeske O."/>
            <person name="Meyerdierks A."/>
            <person name="Storesund J.E."/>
            <person name="Kallscheuer N."/>
            <person name="Luecker S."/>
            <person name="Lage O.M."/>
            <person name="Pohl T."/>
            <person name="Merkel B.J."/>
            <person name="Hornburger P."/>
            <person name="Mueller R.-W."/>
            <person name="Bruemmer F."/>
            <person name="Labrenz M."/>
            <person name="Spormann A.M."/>
            <person name="Op Den Camp H."/>
            <person name="Overmann J."/>
            <person name="Amann R."/>
            <person name="Jetten M.S.M."/>
            <person name="Mascher T."/>
            <person name="Medema M.H."/>
            <person name="Devos D.P."/>
            <person name="Kaster A.-K."/>
            <person name="Ovreas L."/>
            <person name="Rohde M."/>
            <person name="Galperin M.Y."/>
            <person name="Jogler C."/>
        </authorList>
    </citation>
    <scope>NUCLEOTIDE SEQUENCE [LARGE SCALE GENOMIC DNA]</scope>
    <source>
        <strain evidence="2 3">Q31b</strain>
    </source>
</reference>
<evidence type="ECO:0000313" key="2">
    <source>
        <dbReference type="EMBL" id="TWU44399.1"/>
    </source>
</evidence>
<dbReference type="OrthoDB" id="9795235at2"/>
<dbReference type="InterPro" id="IPR012349">
    <property type="entry name" value="Split_barrel_FMN-bd"/>
</dbReference>
<proteinExistence type="predicted"/>
<dbReference type="RefSeq" id="WP_146599356.1">
    <property type="nucleotide sequence ID" value="NZ_SJPY01000002.1"/>
</dbReference>
<evidence type="ECO:0000259" key="1">
    <source>
        <dbReference type="Pfam" id="PF16242"/>
    </source>
</evidence>
<keyword evidence="3" id="KW-1185">Reference proteome</keyword>
<feature type="domain" description="General stress protein FMN-binding split barrel" evidence="1">
    <location>
        <begin position="3"/>
        <end position="149"/>
    </location>
</feature>